<dbReference type="CDD" id="cd02440">
    <property type="entry name" value="AdoMet_MTases"/>
    <property type="match status" value="1"/>
</dbReference>
<dbReference type="Pfam" id="PF07669">
    <property type="entry name" value="Eco57I"/>
    <property type="match status" value="1"/>
</dbReference>
<protein>
    <recommendedName>
        <fullName evidence="1">site-specific DNA-methyltransferase (adenine-specific)</fullName>
        <ecNumber evidence="1">2.1.1.72</ecNumber>
    </recommendedName>
</protein>
<dbReference type="InterPro" id="IPR029063">
    <property type="entry name" value="SAM-dependent_MTases_sf"/>
</dbReference>
<dbReference type="SUPFAM" id="SSF53335">
    <property type="entry name" value="S-adenosyl-L-methionine-dependent methyltransferases"/>
    <property type="match status" value="1"/>
</dbReference>
<proteinExistence type="predicted"/>
<evidence type="ECO:0000313" key="8">
    <source>
        <dbReference type="Proteomes" id="UP000030002"/>
    </source>
</evidence>
<evidence type="ECO:0000256" key="4">
    <source>
        <dbReference type="ARBA" id="ARBA00022691"/>
    </source>
</evidence>
<dbReference type="PANTHER" id="PTHR33841">
    <property type="entry name" value="DNA METHYLTRANSFERASE YEEA-RELATED"/>
    <property type="match status" value="1"/>
</dbReference>
<evidence type="ECO:0000256" key="3">
    <source>
        <dbReference type="ARBA" id="ARBA00022679"/>
    </source>
</evidence>
<name>A0A0A0J4Q3_9MICO</name>
<keyword evidence="4" id="KW-0949">S-adenosyl-L-methionine</keyword>
<dbReference type="GO" id="GO:0003676">
    <property type="term" value="F:nucleic acid binding"/>
    <property type="evidence" value="ECO:0007669"/>
    <property type="project" value="InterPro"/>
</dbReference>
<comment type="catalytic activity">
    <reaction evidence="5">
        <text>a 2'-deoxyadenosine in DNA + S-adenosyl-L-methionine = an N(6)-methyl-2'-deoxyadenosine in DNA + S-adenosyl-L-homocysteine + H(+)</text>
        <dbReference type="Rhea" id="RHEA:15197"/>
        <dbReference type="Rhea" id="RHEA-COMP:12418"/>
        <dbReference type="Rhea" id="RHEA-COMP:12419"/>
        <dbReference type="ChEBI" id="CHEBI:15378"/>
        <dbReference type="ChEBI" id="CHEBI:57856"/>
        <dbReference type="ChEBI" id="CHEBI:59789"/>
        <dbReference type="ChEBI" id="CHEBI:90615"/>
        <dbReference type="ChEBI" id="CHEBI:90616"/>
        <dbReference type="EC" id="2.1.1.72"/>
    </reaction>
</comment>
<evidence type="ECO:0000313" key="7">
    <source>
        <dbReference type="EMBL" id="KGN32188.1"/>
    </source>
</evidence>
<dbReference type="eggNOG" id="COG1002">
    <property type="taxonomic scope" value="Bacteria"/>
</dbReference>
<dbReference type="EMBL" id="AVPJ01000008">
    <property type="protein sequence ID" value="KGN32188.1"/>
    <property type="molecule type" value="Genomic_DNA"/>
</dbReference>
<dbReference type="GO" id="GO:0032259">
    <property type="term" value="P:methylation"/>
    <property type="evidence" value="ECO:0007669"/>
    <property type="project" value="UniProtKB-KW"/>
</dbReference>
<dbReference type="GO" id="GO:0006304">
    <property type="term" value="P:DNA modification"/>
    <property type="evidence" value="ECO:0007669"/>
    <property type="project" value="InterPro"/>
</dbReference>
<dbReference type="EC" id="2.1.1.72" evidence="1"/>
<keyword evidence="2" id="KW-0489">Methyltransferase</keyword>
<dbReference type="Gene3D" id="3.40.50.150">
    <property type="entry name" value="Vaccinia Virus protein VP39"/>
    <property type="match status" value="1"/>
</dbReference>
<gene>
    <name evidence="7" type="ORF">N802_11070</name>
</gene>
<sequence>MDIVLDEVLTPETLVDGEEIRILDPACGSGIFLTEAFRRLVYYRSVGRERAPTFASLSRMLSESIFGIDRNDDAVGVTAFGLYLALLEHVDPRTIWLTARLPELIGTNLVVSDFFEDNRLANIKFDVIVGNPPWQSRLSKASSEYLRRAGRVAPDKQIAVAFVWRATEMLTDTGFIGFVLPAKTILHNRVGPADRFRLEFFSKLDVHTVIDLSPLRKELFGAASSPAAIVIFSHDTRTPVSSDTLLHVSPRRTPISQIVDGIVIPQHNIQQISRSVAAQDPSIWKTLLWGNTDDVALVRHMRETFMSLTDTVERRKWHRGAGYQLVGGDENDASHLVDLPQIATADFRPMALPVKTSAPVTARVMHRPRDTEIYSGPHILMRKGFKDFPEASFIPFDAAFTDGLFAIAAGPDDKQLLQAIAGVLNSSVARYWFLMTASSWGVEREQLHYREWMSLPVPALHREDARALAEIVQNSLAGAPEESWRSRLDEIVERAYGLTEPERQLLRDALTIRWSELHQGWRSEAYSPPDNVHYARYAESLSHQLELLELGQWKCSMTERSAGFVMLTCENRESAISASQDDGAFSVTQLLGDISQTHNEWLSTATIIEPQAVVLDGVSVHLIKPDRLTCWPMSATKRDAADVFGALLTGDVEDRGRVDDA</sequence>
<dbReference type="PRINTS" id="PR00507">
    <property type="entry name" value="N12N6MTFRASE"/>
</dbReference>
<organism evidence="7 8">
    <name type="scientific">Knoellia sinensis KCTC 19936</name>
    <dbReference type="NCBI Taxonomy" id="1385520"/>
    <lineage>
        <taxon>Bacteria</taxon>
        <taxon>Bacillati</taxon>
        <taxon>Actinomycetota</taxon>
        <taxon>Actinomycetes</taxon>
        <taxon>Micrococcales</taxon>
        <taxon>Intrasporangiaceae</taxon>
        <taxon>Knoellia</taxon>
    </lineage>
</organism>
<keyword evidence="3" id="KW-0808">Transferase</keyword>
<evidence type="ECO:0000256" key="1">
    <source>
        <dbReference type="ARBA" id="ARBA00011900"/>
    </source>
</evidence>
<dbReference type="InterPro" id="IPR050953">
    <property type="entry name" value="N4_N6_ade-DNA_methylase"/>
</dbReference>
<dbReference type="AlphaFoldDB" id="A0A0A0J4Q3"/>
<dbReference type="Proteomes" id="UP000030002">
    <property type="component" value="Unassembled WGS sequence"/>
</dbReference>
<evidence type="ECO:0000256" key="5">
    <source>
        <dbReference type="ARBA" id="ARBA00047942"/>
    </source>
</evidence>
<evidence type="ECO:0000256" key="2">
    <source>
        <dbReference type="ARBA" id="ARBA00022603"/>
    </source>
</evidence>
<dbReference type="PANTHER" id="PTHR33841:SF1">
    <property type="entry name" value="DNA METHYLTRANSFERASE A"/>
    <property type="match status" value="1"/>
</dbReference>
<accession>A0A0A0J4Q3</accession>
<feature type="domain" description="Type II methyltransferase M.TaqI-like" evidence="6">
    <location>
        <begin position="64"/>
        <end position="212"/>
    </location>
</feature>
<comment type="caution">
    <text evidence="7">The sequence shown here is derived from an EMBL/GenBank/DDBJ whole genome shotgun (WGS) entry which is preliminary data.</text>
</comment>
<dbReference type="PROSITE" id="PS00092">
    <property type="entry name" value="N6_MTASE"/>
    <property type="match status" value="1"/>
</dbReference>
<reference evidence="7 8" key="1">
    <citation type="submission" date="2013-08" db="EMBL/GenBank/DDBJ databases">
        <title>The genome sequence of Knoellia sinensis.</title>
        <authorList>
            <person name="Zhu W."/>
            <person name="Wang G."/>
        </authorList>
    </citation>
    <scope>NUCLEOTIDE SEQUENCE [LARGE SCALE GENOMIC DNA]</scope>
    <source>
        <strain evidence="7 8">KCTC 19936</strain>
    </source>
</reference>
<evidence type="ECO:0000259" key="6">
    <source>
        <dbReference type="Pfam" id="PF07669"/>
    </source>
</evidence>
<dbReference type="STRING" id="1385520.N802_11070"/>
<dbReference type="InterPro" id="IPR011639">
    <property type="entry name" value="MethylTrfase_TaqI-like_dom"/>
</dbReference>
<dbReference type="InterPro" id="IPR002052">
    <property type="entry name" value="DNA_methylase_N6_adenine_CS"/>
</dbReference>
<dbReference type="GO" id="GO:0009007">
    <property type="term" value="F:site-specific DNA-methyltransferase (adenine-specific) activity"/>
    <property type="evidence" value="ECO:0007669"/>
    <property type="project" value="UniProtKB-EC"/>
</dbReference>
<keyword evidence="8" id="KW-1185">Reference proteome</keyword>